<comment type="caution">
    <text evidence="1">The sequence shown here is derived from an EMBL/GenBank/DDBJ whole genome shotgun (WGS) entry which is preliminary data.</text>
</comment>
<protein>
    <submittedName>
        <fullName evidence="1">Uncharacterized protein</fullName>
    </submittedName>
</protein>
<sequence length="80" mass="8540">MVKKRNKIVAETTNDAVNNGIEIGADAANDGIETVADAVQDAVQTVGEMTKATVDRTVKSANNLVNPSLDEDIQDRTLQK</sequence>
<keyword evidence="2" id="KW-1185">Reference proteome</keyword>
<evidence type="ECO:0000313" key="2">
    <source>
        <dbReference type="Proteomes" id="UP001207626"/>
    </source>
</evidence>
<dbReference type="EMBL" id="JAMDLW010000021">
    <property type="protein sequence ID" value="MCY9521167.1"/>
    <property type="molecule type" value="Genomic_DNA"/>
</dbReference>
<gene>
    <name evidence="1" type="ORF">M5X09_16065</name>
</gene>
<accession>A0ABT4DUY7</accession>
<organism evidence="1 2">
    <name type="scientific">Paenibacillus apiarius</name>
    <dbReference type="NCBI Taxonomy" id="46240"/>
    <lineage>
        <taxon>Bacteria</taxon>
        <taxon>Bacillati</taxon>
        <taxon>Bacillota</taxon>
        <taxon>Bacilli</taxon>
        <taxon>Bacillales</taxon>
        <taxon>Paenibacillaceae</taxon>
        <taxon>Paenibacillus</taxon>
    </lineage>
</organism>
<name>A0ABT4DUY7_9BACL</name>
<proteinExistence type="predicted"/>
<dbReference type="Proteomes" id="UP001207626">
    <property type="component" value="Unassembled WGS sequence"/>
</dbReference>
<evidence type="ECO:0000313" key="1">
    <source>
        <dbReference type="EMBL" id="MCY9521167.1"/>
    </source>
</evidence>
<reference evidence="1 2" key="1">
    <citation type="submission" date="2022-05" db="EMBL/GenBank/DDBJ databases">
        <title>Genome Sequencing of Bee-Associated Microbes.</title>
        <authorList>
            <person name="Dunlap C."/>
        </authorList>
    </citation>
    <scope>NUCLEOTIDE SEQUENCE [LARGE SCALE GENOMIC DNA]</scope>
    <source>
        <strain evidence="1 2">NRRL NRS-1438</strain>
    </source>
</reference>
<dbReference type="RefSeq" id="WP_087434247.1">
    <property type="nucleotide sequence ID" value="NZ_JAMDLV010000007.1"/>
</dbReference>